<dbReference type="InterPro" id="IPR001296">
    <property type="entry name" value="Glyco_trans_1"/>
</dbReference>
<dbReference type="RefSeq" id="WP_382165716.1">
    <property type="nucleotide sequence ID" value="NZ_JBHTBR010000002.1"/>
</dbReference>
<sequence>MSNKKFAINGSFLHRDPYAESLVAQEYLRAFYTLRSDDKYRDLLTDLELYLCDAPHSNVVGAPFPIRQRGNLPRPLWQQMILPSMASDKFLLSFCNIGPMFKSNAAVFIHDANVYESPISFSANFVRYTKFLNKMMGRNARRIYTVSSYSAEALQRHNIAQADHIKVIHNGVDHVLRTPSSLAILEKYGLTKNGYVLGLSNSYKHKNMRVVMDVFDPLKMTQDIEMPLVLFGPDVKETFQDEGIESSKNVIFTGYIPEGERRALYENALCFVYPSKHDGFALTPAEALRLGCPVIATRSASIPEICGDSVLYVSADNSNEWHEAIISLRDNAEMRAEYCARGPFQTQFYTWDKSARNLLDDLLTL</sequence>
<protein>
    <submittedName>
        <fullName evidence="4">Glycosyltransferase family 4 protein</fullName>
    </submittedName>
</protein>
<accession>A0ABW2IIA7</accession>
<evidence type="ECO:0000313" key="5">
    <source>
        <dbReference type="Proteomes" id="UP001596492"/>
    </source>
</evidence>
<proteinExistence type="predicted"/>
<dbReference type="InterPro" id="IPR028098">
    <property type="entry name" value="Glyco_trans_4-like_N"/>
</dbReference>
<name>A0ABW2IIA7_9PROT</name>
<organism evidence="4 5">
    <name type="scientific">Hirschia litorea</name>
    <dbReference type="NCBI Taxonomy" id="1199156"/>
    <lineage>
        <taxon>Bacteria</taxon>
        <taxon>Pseudomonadati</taxon>
        <taxon>Pseudomonadota</taxon>
        <taxon>Alphaproteobacteria</taxon>
        <taxon>Hyphomonadales</taxon>
        <taxon>Hyphomonadaceae</taxon>
        <taxon>Hirschia</taxon>
    </lineage>
</organism>
<keyword evidence="1" id="KW-0808">Transferase</keyword>
<evidence type="ECO:0000313" key="4">
    <source>
        <dbReference type="EMBL" id="MFC7290651.1"/>
    </source>
</evidence>
<dbReference type="SUPFAM" id="SSF53756">
    <property type="entry name" value="UDP-Glycosyltransferase/glycogen phosphorylase"/>
    <property type="match status" value="1"/>
</dbReference>
<evidence type="ECO:0000259" key="2">
    <source>
        <dbReference type="Pfam" id="PF00534"/>
    </source>
</evidence>
<evidence type="ECO:0000256" key="1">
    <source>
        <dbReference type="ARBA" id="ARBA00022679"/>
    </source>
</evidence>
<gene>
    <name evidence="4" type="ORF">ACFQS8_03395</name>
</gene>
<dbReference type="CDD" id="cd03809">
    <property type="entry name" value="GT4_MtfB-like"/>
    <property type="match status" value="1"/>
</dbReference>
<feature type="domain" description="Glycosyl transferase family 1" evidence="2">
    <location>
        <begin position="191"/>
        <end position="338"/>
    </location>
</feature>
<dbReference type="Proteomes" id="UP001596492">
    <property type="component" value="Unassembled WGS sequence"/>
</dbReference>
<reference evidence="5" key="1">
    <citation type="journal article" date="2019" name="Int. J. Syst. Evol. Microbiol.">
        <title>The Global Catalogue of Microorganisms (GCM) 10K type strain sequencing project: providing services to taxonomists for standard genome sequencing and annotation.</title>
        <authorList>
            <consortium name="The Broad Institute Genomics Platform"/>
            <consortium name="The Broad Institute Genome Sequencing Center for Infectious Disease"/>
            <person name="Wu L."/>
            <person name="Ma J."/>
        </authorList>
    </citation>
    <scope>NUCLEOTIDE SEQUENCE [LARGE SCALE GENOMIC DNA]</scope>
    <source>
        <strain evidence="5">CCUG 51308</strain>
    </source>
</reference>
<dbReference type="EMBL" id="JBHTBR010000002">
    <property type="protein sequence ID" value="MFC7290651.1"/>
    <property type="molecule type" value="Genomic_DNA"/>
</dbReference>
<keyword evidence="5" id="KW-1185">Reference proteome</keyword>
<dbReference type="Pfam" id="PF13439">
    <property type="entry name" value="Glyco_transf_4"/>
    <property type="match status" value="1"/>
</dbReference>
<feature type="domain" description="Glycosyltransferase subfamily 4-like N-terminal" evidence="3">
    <location>
        <begin position="126"/>
        <end position="174"/>
    </location>
</feature>
<dbReference type="Pfam" id="PF00534">
    <property type="entry name" value="Glycos_transf_1"/>
    <property type="match status" value="1"/>
</dbReference>
<evidence type="ECO:0000259" key="3">
    <source>
        <dbReference type="Pfam" id="PF13439"/>
    </source>
</evidence>
<dbReference type="Gene3D" id="3.40.50.2000">
    <property type="entry name" value="Glycogen Phosphorylase B"/>
    <property type="match status" value="2"/>
</dbReference>
<dbReference type="PANTHER" id="PTHR46401:SF2">
    <property type="entry name" value="GLYCOSYLTRANSFERASE WBBK-RELATED"/>
    <property type="match status" value="1"/>
</dbReference>
<comment type="caution">
    <text evidence="4">The sequence shown here is derived from an EMBL/GenBank/DDBJ whole genome shotgun (WGS) entry which is preliminary data.</text>
</comment>
<dbReference type="PANTHER" id="PTHR46401">
    <property type="entry name" value="GLYCOSYLTRANSFERASE WBBK-RELATED"/>
    <property type="match status" value="1"/>
</dbReference>